<dbReference type="EMBL" id="BBIO01000023">
    <property type="protein sequence ID" value="GAK46649.1"/>
    <property type="molecule type" value="Genomic_DNA"/>
</dbReference>
<dbReference type="InterPro" id="IPR007948">
    <property type="entry name" value="DUF736"/>
</dbReference>
<reference evidence="1 2" key="1">
    <citation type="submission" date="2014-07" db="EMBL/GenBank/DDBJ databases">
        <title>Tepidicaulis marinum gen. nov., sp. nov., a novel marine bacterium denitrifying nitrate to nitrous oxide strictly under microaerobic conditions.</title>
        <authorList>
            <person name="Takeuchi M."/>
            <person name="Yamagishi T."/>
            <person name="Kamagata Y."/>
            <person name="Oshima K."/>
            <person name="Hattori M."/>
            <person name="Katayama T."/>
            <person name="Hanada S."/>
            <person name="Tamaki H."/>
            <person name="Marumo K."/>
            <person name="Maeda H."/>
            <person name="Nedachi M."/>
            <person name="Iwasaki W."/>
            <person name="Suwa Y."/>
            <person name="Sakata S."/>
        </authorList>
    </citation>
    <scope>NUCLEOTIDE SEQUENCE [LARGE SCALE GENOMIC DNA]</scope>
    <source>
        <strain evidence="1 2">MA2</strain>
    </source>
</reference>
<dbReference type="STRING" id="1333998.M2A_3148"/>
<keyword evidence="2" id="KW-1185">Reference proteome</keyword>
<gene>
    <name evidence="1" type="ORF">M2A_3148</name>
</gene>
<proteinExistence type="predicted"/>
<dbReference type="Proteomes" id="UP000028702">
    <property type="component" value="Unassembled WGS sequence"/>
</dbReference>
<dbReference type="AlphaFoldDB" id="A0A081BF31"/>
<name>A0A081BF31_9HYPH</name>
<evidence type="ECO:0000313" key="1">
    <source>
        <dbReference type="EMBL" id="GAK46649.1"/>
    </source>
</evidence>
<accession>A0A081BF31</accession>
<protein>
    <submittedName>
        <fullName evidence="1">Conserved protein</fullName>
    </submittedName>
</protein>
<organism evidence="1 2">
    <name type="scientific">Tepidicaulis marinus</name>
    <dbReference type="NCBI Taxonomy" id="1333998"/>
    <lineage>
        <taxon>Bacteria</taxon>
        <taxon>Pseudomonadati</taxon>
        <taxon>Pseudomonadota</taxon>
        <taxon>Alphaproteobacteria</taxon>
        <taxon>Hyphomicrobiales</taxon>
        <taxon>Parvibaculaceae</taxon>
        <taxon>Tepidicaulis</taxon>
    </lineage>
</organism>
<sequence length="109" mass="12114">MIIAQLKKDENGNLRGQLVTLTMNAPLVFRPNERGAAFSVFIEGAAPSEVGAAWLKKSDDKTFYSVRLDDPAFPHPLSCALFESTHENETFNLVFTRPKRQGDESEGND</sequence>
<comment type="caution">
    <text evidence="1">The sequence shown here is derived from an EMBL/GenBank/DDBJ whole genome shotgun (WGS) entry which is preliminary data.</text>
</comment>
<dbReference type="eggNOG" id="COG5489">
    <property type="taxonomic scope" value="Bacteria"/>
</dbReference>
<evidence type="ECO:0000313" key="2">
    <source>
        <dbReference type="Proteomes" id="UP000028702"/>
    </source>
</evidence>
<dbReference type="Pfam" id="PF05284">
    <property type="entry name" value="DUF736"/>
    <property type="match status" value="1"/>
</dbReference>
<dbReference type="RefSeq" id="WP_045449465.1">
    <property type="nucleotide sequence ID" value="NZ_BBIO01000023.1"/>
</dbReference>